<dbReference type="Pfam" id="PF00817">
    <property type="entry name" value="IMS"/>
    <property type="match status" value="1"/>
</dbReference>
<evidence type="ECO:0000256" key="5">
    <source>
        <dbReference type="ARBA" id="ARBA00023236"/>
    </source>
</evidence>
<dbReference type="GO" id="GO:0006281">
    <property type="term" value="P:DNA repair"/>
    <property type="evidence" value="ECO:0007669"/>
    <property type="project" value="UniProtKB-KW"/>
</dbReference>
<dbReference type="GO" id="GO:0003887">
    <property type="term" value="F:DNA-directed DNA polymerase activity"/>
    <property type="evidence" value="ECO:0007669"/>
    <property type="project" value="TreeGrafter"/>
</dbReference>
<name>A0A3N2DDV8_9GAMM</name>
<dbReference type="Gene3D" id="1.10.150.20">
    <property type="entry name" value="5' to 3' exonuclease, C-terminal subdomain"/>
    <property type="match status" value="1"/>
</dbReference>
<dbReference type="GO" id="GO:0003684">
    <property type="term" value="F:damaged DNA binding"/>
    <property type="evidence" value="ECO:0007669"/>
    <property type="project" value="InterPro"/>
</dbReference>
<dbReference type="CDD" id="cd01700">
    <property type="entry name" value="PolY_Pol_V_umuC"/>
    <property type="match status" value="1"/>
</dbReference>
<keyword evidence="4" id="KW-0234">DNA repair</keyword>
<evidence type="ECO:0000313" key="7">
    <source>
        <dbReference type="EMBL" id="ROR97956.1"/>
    </source>
</evidence>
<dbReference type="Pfam" id="PF11799">
    <property type="entry name" value="IMS_C"/>
    <property type="match status" value="1"/>
</dbReference>
<dbReference type="SUPFAM" id="SSF100879">
    <property type="entry name" value="Lesion bypass DNA polymerase (Y-family), little finger domain"/>
    <property type="match status" value="1"/>
</dbReference>
<dbReference type="InterPro" id="IPR025188">
    <property type="entry name" value="DUF4113"/>
</dbReference>
<dbReference type="SUPFAM" id="SSF56672">
    <property type="entry name" value="DNA/RNA polymerases"/>
    <property type="match status" value="1"/>
</dbReference>
<dbReference type="PANTHER" id="PTHR11076:SF34">
    <property type="entry name" value="PROTEIN UMUC"/>
    <property type="match status" value="1"/>
</dbReference>
<comment type="similarity">
    <text evidence="1">Belongs to the DNA polymerase type-Y family.</text>
</comment>
<gene>
    <name evidence="7" type="ORF">EDC56_3625</name>
</gene>
<keyword evidence="8" id="KW-1185">Reference proteome</keyword>
<dbReference type="InterPro" id="IPR043128">
    <property type="entry name" value="Rev_trsase/Diguanyl_cyclase"/>
</dbReference>
<evidence type="ECO:0000256" key="4">
    <source>
        <dbReference type="ARBA" id="ARBA00023204"/>
    </source>
</evidence>
<dbReference type="InterPro" id="IPR043502">
    <property type="entry name" value="DNA/RNA_pol_sf"/>
</dbReference>
<dbReference type="InterPro" id="IPR001126">
    <property type="entry name" value="UmuC"/>
</dbReference>
<dbReference type="Pfam" id="PF13438">
    <property type="entry name" value="DUF4113"/>
    <property type="match status" value="1"/>
</dbReference>
<keyword evidence="5" id="KW-0742">SOS response</keyword>
<feature type="domain" description="UmuC" evidence="6">
    <location>
        <begin position="5"/>
        <end position="190"/>
    </location>
</feature>
<accession>A0A3N2DDV8</accession>
<dbReference type="Gene3D" id="3.30.70.270">
    <property type="match status" value="1"/>
</dbReference>
<sequence>MSRVFALVDCNNFYVACEQLFRPDLRHAPVLVLSNNDGCVVSRSKEAKALGIGMAVPVFQLREQIRRHRIVTFSSNYALYADLSARVMQTLEQLAPAVDVYSIDEAFVDLTGVAAVRALEDFGRELRQTVQRCIGLTVCVGIAPSKTLAKLANQAAKQYPATGGVVDLSDPRRRRRLLALMPVGEVWGVGRRLRERLLVEGIETALQLAEADVTDIRQRYSVQLARTVCELNGESCQPLEDLPSPRQQIICSRSFARKISTQAAMKTALCHYLARAAERLRGEALSAKMVTVFMRTSSFGGVGRGYANSASASLSVPSSDTRDLMALTVMLLQRLWRQGYDYSKAGVMLTDLYPQRGQQQDLFVSGSEPQSQALMTTIDRINASGKSRVFFAGQGCDPSWRMRQAHLSPAYTTRWSDLPVVR</sequence>
<dbReference type="InterPro" id="IPR050116">
    <property type="entry name" value="DNA_polymerase-Y"/>
</dbReference>
<dbReference type="PANTHER" id="PTHR11076">
    <property type="entry name" value="DNA REPAIR POLYMERASE UMUC / TRANSFERASE FAMILY MEMBER"/>
    <property type="match status" value="1"/>
</dbReference>
<evidence type="ECO:0000256" key="1">
    <source>
        <dbReference type="ARBA" id="ARBA00010945"/>
    </source>
</evidence>
<reference evidence="7 8" key="1">
    <citation type="submission" date="2018-11" db="EMBL/GenBank/DDBJ databases">
        <title>Genomic Encyclopedia of Type Strains, Phase IV (KMG-IV): sequencing the most valuable type-strain genomes for metagenomic binning, comparative biology and taxonomic classification.</title>
        <authorList>
            <person name="Goeker M."/>
        </authorList>
    </citation>
    <scope>NUCLEOTIDE SEQUENCE [LARGE SCALE GENOMIC DNA]</scope>
    <source>
        <strain evidence="7 8">DSM 100316</strain>
    </source>
</reference>
<evidence type="ECO:0000313" key="8">
    <source>
        <dbReference type="Proteomes" id="UP000275394"/>
    </source>
</evidence>
<dbReference type="EMBL" id="RKHR01000008">
    <property type="protein sequence ID" value="ROR97956.1"/>
    <property type="molecule type" value="Genomic_DNA"/>
</dbReference>
<dbReference type="Gene3D" id="3.30.1490.100">
    <property type="entry name" value="DNA polymerase, Y-family, little finger domain"/>
    <property type="match status" value="1"/>
</dbReference>
<dbReference type="Gene3D" id="3.40.1170.60">
    <property type="match status" value="1"/>
</dbReference>
<organism evidence="7 8">
    <name type="scientific">Sinobacterium caligoides</name>
    <dbReference type="NCBI Taxonomy" id="933926"/>
    <lineage>
        <taxon>Bacteria</taxon>
        <taxon>Pseudomonadati</taxon>
        <taxon>Pseudomonadota</taxon>
        <taxon>Gammaproteobacteria</taxon>
        <taxon>Cellvibrionales</taxon>
        <taxon>Spongiibacteraceae</taxon>
        <taxon>Sinobacterium</taxon>
    </lineage>
</organism>
<comment type="caution">
    <text evidence="7">The sequence shown here is derived from an EMBL/GenBank/DDBJ whole genome shotgun (WGS) entry which is preliminary data.</text>
</comment>
<keyword evidence="3" id="KW-0741">SOS mutagenesis</keyword>
<dbReference type="RefSeq" id="WP_123713951.1">
    <property type="nucleotide sequence ID" value="NZ_RKHR01000008.1"/>
</dbReference>
<dbReference type="GO" id="GO:0042276">
    <property type="term" value="P:error-prone translesion synthesis"/>
    <property type="evidence" value="ECO:0007669"/>
    <property type="project" value="TreeGrafter"/>
</dbReference>
<proteinExistence type="inferred from homology"/>
<keyword evidence="2" id="KW-0227">DNA damage</keyword>
<dbReference type="AlphaFoldDB" id="A0A3N2DDV8"/>
<dbReference type="NCBIfam" id="NF002955">
    <property type="entry name" value="PRK03609.1"/>
    <property type="match status" value="1"/>
</dbReference>
<evidence type="ECO:0000256" key="3">
    <source>
        <dbReference type="ARBA" id="ARBA00023199"/>
    </source>
</evidence>
<dbReference type="OrthoDB" id="9808813at2"/>
<dbReference type="GO" id="GO:0005829">
    <property type="term" value="C:cytosol"/>
    <property type="evidence" value="ECO:0007669"/>
    <property type="project" value="TreeGrafter"/>
</dbReference>
<dbReference type="InterPro" id="IPR036775">
    <property type="entry name" value="DNA_pol_Y-fam_lit_finger_sf"/>
</dbReference>
<dbReference type="GO" id="GO:0009432">
    <property type="term" value="P:SOS response"/>
    <property type="evidence" value="ECO:0007669"/>
    <property type="project" value="UniProtKB-KW"/>
</dbReference>
<dbReference type="InterPro" id="IPR017961">
    <property type="entry name" value="DNA_pol_Y-fam_little_finger"/>
</dbReference>
<evidence type="ECO:0000259" key="6">
    <source>
        <dbReference type="PROSITE" id="PS50173"/>
    </source>
</evidence>
<evidence type="ECO:0000256" key="2">
    <source>
        <dbReference type="ARBA" id="ARBA00022763"/>
    </source>
</evidence>
<dbReference type="PROSITE" id="PS50173">
    <property type="entry name" value="UMUC"/>
    <property type="match status" value="1"/>
</dbReference>
<dbReference type="Proteomes" id="UP000275394">
    <property type="component" value="Unassembled WGS sequence"/>
</dbReference>
<protein>
    <submittedName>
        <fullName evidence="7">DNA polymerase V</fullName>
    </submittedName>
</protein>